<dbReference type="STRING" id="1424659.SAMN05216368_10858"/>
<protein>
    <submittedName>
        <fullName evidence="2">Uncharacterized protein</fullName>
    </submittedName>
</protein>
<sequence length="148" mass="16516">MNQHRFARPEATRGAERVVLGHQPEDGSGTLRVGPRPRNRYDQRSVDNDFLAQTAADGGHDTVPELYSLDLASHRDDIARGIQPHNDRCAARADRLVGSGALGKVGTIQRRSPHTDLYLTRARFRARQIAHRKHGTTQVLLNNKCSHI</sequence>
<dbReference type="Proteomes" id="UP000199639">
    <property type="component" value="Unassembled WGS sequence"/>
</dbReference>
<dbReference type="AlphaFoldDB" id="A0A5E9GWT9"/>
<name>A0A5E9GWT9_9MICO</name>
<evidence type="ECO:0000313" key="2">
    <source>
        <dbReference type="EMBL" id="SDN90179.1"/>
    </source>
</evidence>
<evidence type="ECO:0000256" key="1">
    <source>
        <dbReference type="SAM" id="MobiDB-lite"/>
    </source>
</evidence>
<dbReference type="EMBL" id="FNIB01000008">
    <property type="protein sequence ID" value="SDN90179.1"/>
    <property type="molecule type" value="Genomic_DNA"/>
</dbReference>
<feature type="region of interest" description="Disordered" evidence="1">
    <location>
        <begin position="1"/>
        <end position="44"/>
    </location>
</feature>
<feature type="compositionally biased region" description="Basic and acidic residues" evidence="1">
    <location>
        <begin position="7"/>
        <end position="16"/>
    </location>
</feature>
<proteinExistence type="predicted"/>
<evidence type="ECO:0000313" key="3">
    <source>
        <dbReference type="Proteomes" id="UP000199639"/>
    </source>
</evidence>
<gene>
    <name evidence="2" type="ORF">SAMN05216368_10858</name>
</gene>
<organism evidence="2 3">
    <name type="scientific">Cryobacterium flavum</name>
    <dbReference type="NCBI Taxonomy" id="1424659"/>
    <lineage>
        <taxon>Bacteria</taxon>
        <taxon>Bacillati</taxon>
        <taxon>Actinomycetota</taxon>
        <taxon>Actinomycetes</taxon>
        <taxon>Micrococcales</taxon>
        <taxon>Microbacteriaceae</taxon>
        <taxon>Cryobacterium</taxon>
    </lineage>
</organism>
<reference evidence="2 3" key="1">
    <citation type="submission" date="2016-10" db="EMBL/GenBank/DDBJ databases">
        <authorList>
            <person name="Varghese N."/>
            <person name="Submissions S."/>
        </authorList>
    </citation>
    <scope>NUCLEOTIDE SEQUENCE [LARGE SCALE GENOMIC DNA]</scope>
    <source>
        <strain evidence="2 3">CGMCC 1.11215</strain>
    </source>
</reference>
<accession>A0A5E9GWT9</accession>